<dbReference type="EMBL" id="JAPDFW010000104">
    <property type="protein sequence ID" value="KAJ5069464.1"/>
    <property type="molecule type" value="Genomic_DNA"/>
</dbReference>
<organism evidence="2 3">
    <name type="scientific">Anaeramoeba ignava</name>
    <name type="common">Anaerobic marine amoeba</name>
    <dbReference type="NCBI Taxonomy" id="1746090"/>
    <lineage>
        <taxon>Eukaryota</taxon>
        <taxon>Metamonada</taxon>
        <taxon>Anaeramoebidae</taxon>
        <taxon>Anaeramoeba</taxon>
    </lineage>
</organism>
<evidence type="ECO:0000313" key="2">
    <source>
        <dbReference type="EMBL" id="KAJ5069464.1"/>
    </source>
</evidence>
<dbReference type="AlphaFoldDB" id="A0A9Q0R887"/>
<evidence type="ECO:0000313" key="3">
    <source>
        <dbReference type="Proteomes" id="UP001149090"/>
    </source>
</evidence>
<dbReference type="Proteomes" id="UP001149090">
    <property type="component" value="Unassembled WGS sequence"/>
</dbReference>
<keyword evidence="3" id="KW-1185">Reference proteome</keyword>
<reference evidence="2" key="1">
    <citation type="submission" date="2022-10" db="EMBL/GenBank/DDBJ databases">
        <title>Novel sulphate-reducing endosymbionts in the free-living metamonad Anaeramoeba.</title>
        <authorList>
            <person name="Jerlstrom-Hultqvist J."/>
            <person name="Cepicka I."/>
            <person name="Gallot-Lavallee L."/>
            <person name="Salas-Leiva D."/>
            <person name="Curtis B.A."/>
            <person name="Zahonova K."/>
            <person name="Pipaliya S."/>
            <person name="Dacks J."/>
            <person name="Roger A.J."/>
        </authorList>
    </citation>
    <scope>NUCLEOTIDE SEQUENCE</scope>
    <source>
        <strain evidence="2">BMAN</strain>
    </source>
</reference>
<name>A0A9Q0R887_ANAIG</name>
<accession>A0A9Q0R887</accession>
<proteinExistence type="predicted"/>
<protein>
    <submittedName>
        <fullName evidence="2">Uncharacterized protein</fullName>
    </submittedName>
</protein>
<feature type="transmembrane region" description="Helical" evidence="1">
    <location>
        <begin position="55"/>
        <end position="76"/>
    </location>
</feature>
<keyword evidence="1" id="KW-1133">Transmembrane helix</keyword>
<sequence>MKKDLFIIYVGTCYHLDKIDLSNFIDIGFSNLTYFYVKTIINLTNLEIINDYLEVLVFLSFLSLIIESINTWGYFFTNFQNSQTRNYEIKLFKI</sequence>
<gene>
    <name evidence="2" type="ORF">M0811_11637</name>
</gene>
<keyword evidence="1" id="KW-0472">Membrane</keyword>
<evidence type="ECO:0000256" key="1">
    <source>
        <dbReference type="SAM" id="Phobius"/>
    </source>
</evidence>
<comment type="caution">
    <text evidence="2">The sequence shown here is derived from an EMBL/GenBank/DDBJ whole genome shotgun (WGS) entry which is preliminary data.</text>
</comment>
<keyword evidence="1" id="KW-0812">Transmembrane</keyword>